<dbReference type="EMBL" id="JALJOR010000001">
    <property type="protein sequence ID" value="KAK9829661.1"/>
    <property type="molecule type" value="Genomic_DNA"/>
</dbReference>
<feature type="transmembrane region" description="Helical" evidence="1">
    <location>
        <begin position="170"/>
        <end position="192"/>
    </location>
</feature>
<proteinExistence type="predicted"/>
<keyword evidence="1" id="KW-0812">Transmembrane</keyword>
<protein>
    <recommendedName>
        <fullName evidence="2">Reverse transcriptase domain-containing protein</fullName>
    </recommendedName>
</protein>
<evidence type="ECO:0000256" key="1">
    <source>
        <dbReference type="SAM" id="Phobius"/>
    </source>
</evidence>
<evidence type="ECO:0000259" key="2">
    <source>
        <dbReference type="PROSITE" id="PS50878"/>
    </source>
</evidence>
<dbReference type="PANTHER" id="PTHR11895">
    <property type="entry name" value="TRANSAMIDASE"/>
    <property type="match status" value="1"/>
</dbReference>
<dbReference type="PANTHER" id="PTHR11895:SF151">
    <property type="entry name" value="GLUTAMYL-TRNA(GLN) AMIDOTRANSFERASE SUBUNIT A"/>
    <property type="match status" value="1"/>
</dbReference>
<dbReference type="Proteomes" id="UP001489004">
    <property type="component" value="Unassembled WGS sequence"/>
</dbReference>
<dbReference type="InterPro" id="IPR023631">
    <property type="entry name" value="Amidase_dom"/>
</dbReference>
<gene>
    <name evidence="3" type="ORF">WJX72_007168</name>
</gene>
<organism evidence="3 4">
    <name type="scientific">[Myrmecia] bisecta</name>
    <dbReference type="NCBI Taxonomy" id="41462"/>
    <lineage>
        <taxon>Eukaryota</taxon>
        <taxon>Viridiplantae</taxon>
        <taxon>Chlorophyta</taxon>
        <taxon>core chlorophytes</taxon>
        <taxon>Trebouxiophyceae</taxon>
        <taxon>Trebouxiales</taxon>
        <taxon>Trebouxiaceae</taxon>
        <taxon>Myrmecia</taxon>
    </lineage>
</organism>
<dbReference type="AlphaFoldDB" id="A0AAW1R7P9"/>
<name>A0AAW1R7P9_9CHLO</name>
<feature type="domain" description="Reverse transcriptase" evidence="2">
    <location>
        <begin position="1"/>
        <end position="126"/>
    </location>
</feature>
<dbReference type="InterPro" id="IPR000120">
    <property type="entry name" value="Amidase"/>
</dbReference>
<dbReference type="InterPro" id="IPR000477">
    <property type="entry name" value="RT_dom"/>
</dbReference>
<dbReference type="SUPFAM" id="SSF75304">
    <property type="entry name" value="Amidase signature (AS) enzymes"/>
    <property type="match status" value="1"/>
</dbReference>
<accession>A0AAW1R7P9</accession>
<dbReference type="Gene3D" id="3.90.1300.10">
    <property type="entry name" value="Amidase signature (AS) domain"/>
    <property type="match status" value="1"/>
</dbReference>
<comment type="caution">
    <text evidence="3">The sequence shown here is derived from an EMBL/GenBank/DDBJ whole genome shotgun (WGS) entry which is preliminary data.</text>
</comment>
<dbReference type="Pfam" id="PF00078">
    <property type="entry name" value="RVT_1"/>
    <property type="match status" value="1"/>
</dbReference>
<evidence type="ECO:0000313" key="4">
    <source>
        <dbReference type="Proteomes" id="UP001489004"/>
    </source>
</evidence>
<evidence type="ECO:0000313" key="3">
    <source>
        <dbReference type="EMBL" id="KAK9829661.1"/>
    </source>
</evidence>
<keyword evidence="4" id="KW-1185">Reference proteome</keyword>
<dbReference type="GO" id="GO:0003824">
    <property type="term" value="F:catalytic activity"/>
    <property type="evidence" value="ECO:0007669"/>
    <property type="project" value="InterPro"/>
</dbReference>
<sequence>MHCLQSMYAADRACVKVPGSSITSTFTCHMGVKQGCPLSPNLFGLYIDGLEERLAAVQYDAPTLAGKAIALLLYADDLVLLSESPQGLQLQLDVLAQFCAARQTVNVKKTKVIVFEGEAAAAKLEVVHRQFLKMTAGLSSRVNSYIVLAEFGRHPITSGRLISAARGLRLPIVHAMASSVAACISLMLLLAVGASAGRSLAQAPAPSASNMLSLSATDAIKALCSGQMTAVDYAKALLQKADAVTCLNAIQQINATQVLAEAAAIDAKKAAGQDTGPLCGLPLGVKDSIDVFGYKTSAGNKAMKDLMPPCSAPLIDTWKAKNGIIFSKMRLHELSSGGTSVNAYFGAVLNPYNNTRHVGGSSGGSGVAVATGIVPAALCEDTGGSCRMPASANGIVGFRPTINCYNASDGLVPATYTRDTIGMMARSISDLVLLDSVVRVQGAAATGVYSKCLAPITPVDLKTVRIGMAMNWFQDLDASVVAGAYGAMRKLQEAGVTVVPVDVTQLINKAVIATAPNAFEGPRELARYLYTHGYPINILDVYNAIANDVPGGLKPRDLAILQVPLTASKDGQDWIDYLANVRPAYLKAWSNLYSDYNISALAYPAYRTTPQPINAVEPNIPINGTWGLGSSSHTSIDAQATQSVITFPIGYTTDGMPADMQLAYAPGSDGALLSLALAVEPLFAGSVQPPPATPECTGCTHFVGQNPVTYNVSSQPQAGLTGPLVAQPKPTDVTSYYSLTFKGTCSPFLQAYGQPAANSAAFTQTVPVGNISMMNPDGASSPVSGVANMVVSSSVSG</sequence>
<dbReference type="InterPro" id="IPR036928">
    <property type="entry name" value="AS_sf"/>
</dbReference>
<keyword evidence="1" id="KW-0472">Membrane</keyword>
<dbReference type="Pfam" id="PF01425">
    <property type="entry name" value="Amidase"/>
    <property type="match status" value="1"/>
</dbReference>
<dbReference type="PROSITE" id="PS50878">
    <property type="entry name" value="RT_POL"/>
    <property type="match status" value="1"/>
</dbReference>
<keyword evidence="1" id="KW-1133">Transmembrane helix</keyword>
<reference evidence="3 4" key="1">
    <citation type="journal article" date="2024" name="Nat. Commun.">
        <title>Phylogenomics reveals the evolutionary origins of lichenization in chlorophyte algae.</title>
        <authorList>
            <person name="Puginier C."/>
            <person name="Libourel C."/>
            <person name="Otte J."/>
            <person name="Skaloud P."/>
            <person name="Haon M."/>
            <person name="Grisel S."/>
            <person name="Petersen M."/>
            <person name="Berrin J.G."/>
            <person name="Delaux P.M."/>
            <person name="Dal Grande F."/>
            <person name="Keller J."/>
        </authorList>
    </citation>
    <scope>NUCLEOTIDE SEQUENCE [LARGE SCALE GENOMIC DNA]</scope>
    <source>
        <strain evidence="3 4">SAG 2043</strain>
    </source>
</reference>